<dbReference type="InterPro" id="IPR005835">
    <property type="entry name" value="NTP_transferase_dom"/>
</dbReference>
<dbReference type="SUPFAM" id="SSF53448">
    <property type="entry name" value="Nucleotide-diphospho-sugar transferases"/>
    <property type="match status" value="1"/>
</dbReference>
<dbReference type="InterPro" id="IPR011832">
    <property type="entry name" value="GlgDAde_trans"/>
</dbReference>
<dbReference type="InterPro" id="IPR011004">
    <property type="entry name" value="Trimer_LpxA-like_sf"/>
</dbReference>
<feature type="domain" description="Glucose-1-phosphate adenylyltransferase/Bifunctional protein GlmU-like C-terminal hexapeptide" evidence="4">
    <location>
        <begin position="282"/>
        <end position="353"/>
    </location>
</feature>
<dbReference type="GO" id="GO:0005978">
    <property type="term" value="P:glycogen biosynthetic process"/>
    <property type="evidence" value="ECO:0007669"/>
    <property type="project" value="UniProtKB-KW"/>
</dbReference>
<dbReference type="InterPro" id="IPR011831">
    <property type="entry name" value="ADP-Glc_PPase"/>
</dbReference>
<name>A0A3G9JNF2_9FIRM</name>
<accession>A0A3G9JNF2</accession>
<dbReference type="OrthoDB" id="9801810at2"/>
<gene>
    <name evidence="5" type="primary">glgC_2</name>
    <name evidence="5" type="ORF">SG0102_06920</name>
</gene>
<dbReference type="KEGG" id="ebm:SG0102_06920"/>
<dbReference type="AlphaFoldDB" id="A0A3G9JNF2"/>
<dbReference type="InParanoid" id="A0A3G9JNF2"/>
<organism evidence="5 6">
    <name type="scientific">Intestinibaculum porci</name>
    <dbReference type="NCBI Taxonomy" id="2487118"/>
    <lineage>
        <taxon>Bacteria</taxon>
        <taxon>Bacillati</taxon>
        <taxon>Bacillota</taxon>
        <taxon>Erysipelotrichia</taxon>
        <taxon>Erysipelotrichales</taxon>
        <taxon>Erysipelotrichaceae</taxon>
        <taxon>Intestinibaculum</taxon>
    </lineage>
</organism>
<evidence type="ECO:0000313" key="5">
    <source>
        <dbReference type="EMBL" id="BBH25758.1"/>
    </source>
</evidence>
<keyword evidence="5" id="KW-0808">Transferase</keyword>
<dbReference type="CDD" id="cd04651">
    <property type="entry name" value="LbH_G1P_AT_C"/>
    <property type="match status" value="1"/>
</dbReference>
<dbReference type="CDD" id="cd02508">
    <property type="entry name" value="ADP_Glucose_PP"/>
    <property type="match status" value="1"/>
</dbReference>
<proteinExistence type="inferred from homology"/>
<dbReference type="Gene3D" id="2.160.10.10">
    <property type="entry name" value="Hexapeptide repeat proteins"/>
    <property type="match status" value="1"/>
</dbReference>
<dbReference type="PANTHER" id="PTHR43523">
    <property type="entry name" value="GLUCOSE-1-PHOSPHATE ADENYLYLTRANSFERASE-RELATED"/>
    <property type="match status" value="1"/>
</dbReference>
<reference evidence="5 6" key="1">
    <citation type="submission" date="2018-11" db="EMBL/GenBank/DDBJ databases">
        <title>Novel Erysipelotrichaceae bacterium isolated from small intestine of a swine.</title>
        <authorList>
            <person name="Kim J.S."/>
            <person name="Choe H."/>
            <person name="Lee Y.R."/>
            <person name="Kim K.M."/>
            <person name="Park D.S."/>
        </authorList>
    </citation>
    <scope>NUCLEOTIDE SEQUENCE [LARGE SCALE GENOMIC DNA]</scope>
    <source>
        <strain evidence="5 6">SG0102</strain>
    </source>
</reference>
<dbReference type="InterPro" id="IPR056818">
    <property type="entry name" value="GlmU/GlgC-like_hexapep"/>
</dbReference>
<dbReference type="Pfam" id="PF00483">
    <property type="entry name" value="NTP_transferase"/>
    <property type="match status" value="1"/>
</dbReference>
<dbReference type="PANTHER" id="PTHR43523:SF6">
    <property type="entry name" value="GLYCOGEN BIOSYNTHESIS PROTEIN GLGD"/>
    <property type="match status" value="1"/>
</dbReference>
<dbReference type="GO" id="GO:0008878">
    <property type="term" value="F:glucose-1-phosphate adenylyltransferase activity"/>
    <property type="evidence" value="ECO:0007669"/>
    <property type="project" value="InterPro"/>
</dbReference>
<dbReference type="InterPro" id="IPR029044">
    <property type="entry name" value="Nucleotide-diphossugar_trans"/>
</dbReference>
<evidence type="ECO:0000259" key="4">
    <source>
        <dbReference type="Pfam" id="PF24894"/>
    </source>
</evidence>
<evidence type="ECO:0000256" key="2">
    <source>
        <dbReference type="ARBA" id="ARBA00023056"/>
    </source>
</evidence>
<keyword evidence="5" id="KW-0548">Nucleotidyltransferase</keyword>
<protein>
    <submittedName>
        <fullName evidence="5">Glucose-1-phosphate adenylyltransferase subunit GlgD</fullName>
    </submittedName>
</protein>
<dbReference type="Proteomes" id="UP000268059">
    <property type="component" value="Chromosome"/>
</dbReference>
<dbReference type="NCBIfam" id="TIGR02092">
    <property type="entry name" value="glgD"/>
    <property type="match status" value="1"/>
</dbReference>
<evidence type="ECO:0000259" key="3">
    <source>
        <dbReference type="Pfam" id="PF00483"/>
    </source>
</evidence>
<dbReference type="EMBL" id="AP019309">
    <property type="protein sequence ID" value="BBH25758.1"/>
    <property type="molecule type" value="Genomic_DNA"/>
</dbReference>
<comment type="similarity">
    <text evidence="1">Belongs to the bacterial/plant glucose-1-phosphate adenylyltransferase family.</text>
</comment>
<dbReference type="SUPFAM" id="SSF51161">
    <property type="entry name" value="Trimeric LpxA-like enzymes"/>
    <property type="match status" value="1"/>
</dbReference>
<keyword evidence="6" id="KW-1185">Reference proteome</keyword>
<sequence>MAKVIGLVNLHSDIELKGLTERRPVASVSFLGRYGIIDFVLSNFSNSQIDNVGILIKEKPRSLFKHMANGNAWNFNSKRGGVSLLYDEKYANNNMYNHDINNILENIAFIEKNKPDYIVIAPAHIITTMDYSEVVEAHRKSGADITMVYKKIKNADERFIGSDYLKVKNGVVEAIEKNKGNAKNRAISLETYVFSREALLKLLKEAQNVSAFFNLKDILSYALDEKKIDAYEFKGFADIIDSFESYYRVSLDFLNIEVSTQVFKTNWPIYTNTNDTPPTKYKKNAEVKNVFVANGAIIDGTVNNCIIGREVKIGKGAVVKNSIIFTGAEVKPGAVVENAVIDKDAIIQNKKEIKGTPEAPLYVKEGDKV</sequence>
<evidence type="ECO:0000256" key="1">
    <source>
        <dbReference type="ARBA" id="ARBA00010443"/>
    </source>
</evidence>
<feature type="domain" description="Nucleotidyl transferase" evidence="3">
    <location>
        <begin position="16"/>
        <end position="251"/>
    </location>
</feature>
<dbReference type="Gene3D" id="3.90.550.10">
    <property type="entry name" value="Spore Coat Polysaccharide Biosynthesis Protein SpsA, Chain A"/>
    <property type="match status" value="1"/>
</dbReference>
<dbReference type="Pfam" id="PF24894">
    <property type="entry name" value="Hexapep_GlmU"/>
    <property type="match status" value="1"/>
</dbReference>
<dbReference type="RefSeq" id="WP_125118681.1">
    <property type="nucleotide sequence ID" value="NZ_AP019309.1"/>
</dbReference>
<keyword evidence="2" id="KW-0320">Glycogen biosynthesis</keyword>
<dbReference type="FunCoup" id="A0A3G9JNF2">
    <property type="interactions" value="42"/>
</dbReference>
<evidence type="ECO:0000313" key="6">
    <source>
        <dbReference type="Proteomes" id="UP000268059"/>
    </source>
</evidence>